<gene>
    <name evidence="3" type="ORF">HK105_208776</name>
</gene>
<keyword evidence="2" id="KW-0472">Membrane</keyword>
<dbReference type="InterPro" id="IPR050994">
    <property type="entry name" value="At_inactive_RLKs"/>
</dbReference>
<feature type="transmembrane region" description="Helical" evidence="2">
    <location>
        <begin position="239"/>
        <end position="260"/>
    </location>
</feature>
<dbReference type="Proteomes" id="UP001527925">
    <property type="component" value="Unassembled WGS sequence"/>
</dbReference>
<proteinExistence type="predicted"/>
<dbReference type="Gene3D" id="3.80.10.10">
    <property type="entry name" value="Ribonuclease Inhibitor"/>
    <property type="match status" value="1"/>
</dbReference>
<evidence type="ECO:0000313" key="3">
    <source>
        <dbReference type="EMBL" id="KAL2911773.1"/>
    </source>
</evidence>
<keyword evidence="2" id="KW-1133">Transmembrane helix</keyword>
<evidence type="ECO:0000256" key="2">
    <source>
        <dbReference type="SAM" id="Phobius"/>
    </source>
</evidence>
<organism evidence="3 4">
    <name type="scientific">Polyrhizophydium stewartii</name>
    <dbReference type="NCBI Taxonomy" id="2732419"/>
    <lineage>
        <taxon>Eukaryota</taxon>
        <taxon>Fungi</taxon>
        <taxon>Fungi incertae sedis</taxon>
        <taxon>Chytridiomycota</taxon>
        <taxon>Chytridiomycota incertae sedis</taxon>
        <taxon>Chytridiomycetes</taxon>
        <taxon>Rhizophydiales</taxon>
        <taxon>Rhizophydiales incertae sedis</taxon>
        <taxon>Polyrhizophydium</taxon>
    </lineage>
</organism>
<feature type="region of interest" description="Disordered" evidence="1">
    <location>
        <begin position="1"/>
        <end position="20"/>
    </location>
</feature>
<name>A0ABR4MWY1_9FUNG</name>
<evidence type="ECO:0000313" key="4">
    <source>
        <dbReference type="Proteomes" id="UP001527925"/>
    </source>
</evidence>
<dbReference type="Gene3D" id="3.40.50.1820">
    <property type="entry name" value="alpha/beta hydrolase"/>
    <property type="match status" value="1"/>
</dbReference>
<keyword evidence="4" id="KW-1185">Reference proteome</keyword>
<dbReference type="EMBL" id="JADGIZ020000088">
    <property type="protein sequence ID" value="KAL2911773.1"/>
    <property type="molecule type" value="Genomic_DNA"/>
</dbReference>
<accession>A0ABR4MWY1</accession>
<sequence length="360" mass="36590">MSATSATQAPPVPSHADGDPTAAADCATLATAFPTVAWGTNCCLFAGVNCAGGRVTDLNLHDQTLGGPLPQALSTLTELLTIHLEGNAFTGPIPDFMGTLSKLDTLWLFGNQLSGAIPASLGNLKLMQSLRLEGNRLSGAIPDSLGSLPKLFSFHVENNAGLTGTLPRFAANIDCGAAGTQLCLATGVTASFCKLPFCDPSANVATSSASATSAGPSPTTIVGDSAASSSSSSSTLSTGAIAGIVAAGAVVFIAGVFLVARARKRAAEDAGRGYSLPSHKRGDRRAVVEPHDVPSMHIFGTNEDQAVQAQLPARYVDDKRAVIKHAAGHDIPRDADFGRTVAQTIVAATSGISVAESGEP</sequence>
<dbReference type="PANTHER" id="PTHR48010">
    <property type="entry name" value="OS05G0588300 PROTEIN"/>
    <property type="match status" value="1"/>
</dbReference>
<keyword evidence="2" id="KW-0812">Transmembrane</keyword>
<dbReference type="InterPro" id="IPR032675">
    <property type="entry name" value="LRR_dom_sf"/>
</dbReference>
<reference evidence="3 4" key="1">
    <citation type="submission" date="2023-09" db="EMBL/GenBank/DDBJ databases">
        <title>Pangenome analysis of Batrachochytrium dendrobatidis and related Chytrids.</title>
        <authorList>
            <person name="Yacoub M.N."/>
            <person name="Stajich J.E."/>
            <person name="James T.Y."/>
        </authorList>
    </citation>
    <scope>NUCLEOTIDE SEQUENCE [LARGE SCALE GENOMIC DNA]</scope>
    <source>
        <strain evidence="3 4">JEL0888</strain>
    </source>
</reference>
<dbReference type="PANTHER" id="PTHR48010:SF58">
    <property type="entry name" value="RECEPTOR PROTEIN KINASE-LIKE PROTEIN ZAR1"/>
    <property type="match status" value="1"/>
</dbReference>
<dbReference type="InterPro" id="IPR029058">
    <property type="entry name" value="AB_hydrolase_fold"/>
</dbReference>
<dbReference type="InterPro" id="IPR001611">
    <property type="entry name" value="Leu-rich_rpt"/>
</dbReference>
<dbReference type="SUPFAM" id="SSF52058">
    <property type="entry name" value="L domain-like"/>
    <property type="match status" value="1"/>
</dbReference>
<protein>
    <recommendedName>
        <fullName evidence="5">L domain-like protein</fullName>
    </recommendedName>
</protein>
<comment type="caution">
    <text evidence="3">The sequence shown here is derived from an EMBL/GenBank/DDBJ whole genome shotgun (WGS) entry which is preliminary data.</text>
</comment>
<evidence type="ECO:0000256" key="1">
    <source>
        <dbReference type="SAM" id="MobiDB-lite"/>
    </source>
</evidence>
<feature type="region of interest" description="Disordered" evidence="1">
    <location>
        <begin position="208"/>
        <end position="231"/>
    </location>
</feature>
<evidence type="ECO:0008006" key="5">
    <source>
        <dbReference type="Google" id="ProtNLM"/>
    </source>
</evidence>
<dbReference type="Pfam" id="PF00560">
    <property type="entry name" value="LRR_1"/>
    <property type="match status" value="2"/>
</dbReference>